<organism evidence="1 2">
    <name type="scientific">Paenibacillus gyeongsangnamensis</name>
    <dbReference type="NCBI Taxonomy" id="3388067"/>
    <lineage>
        <taxon>Bacteria</taxon>
        <taxon>Bacillati</taxon>
        <taxon>Bacillota</taxon>
        <taxon>Bacilli</taxon>
        <taxon>Bacillales</taxon>
        <taxon>Paenibacillaceae</taxon>
        <taxon>Paenibacillus</taxon>
    </lineage>
</organism>
<accession>A0ABT4Q7H3</accession>
<dbReference type="EMBL" id="JAQAGZ010000005">
    <property type="protein sequence ID" value="MCZ8512736.1"/>
    <property type="molecule type" value="Genomic_DNA"/>
</dbReference>
<name>A0ABT4Q7H3_9BACL</name>
<comment type="caution">
    <text evidence="1">The sequence shown here is derived from an EMBL/GenBank/DDBJ whole genome shotgun (WGS) entry which is preliminary data.</text>
</comment>
<keyword evidence="2" id="KW-1185">Reference proteome</keyword>
<sequence>MQPLAKTMPFTTTGKKSWFIGIELQCRLHRGSLKKTSLGSWYSGVDGKRLSQYT</sequence>
<evidence type="ECO:0000313" key="2">
    <source>
        <dbReference type="Proteomes" id="UP001527882"/>
    </source>
</evidence>
<dbReference type="RefSeq" id="WP_269881184.1">
    <property type="nucleotide sequence ID" value="NZ_JAQAGZ010000005.1"/>
</dbReference>
<reference evidence="1 2" key="1">
    <citation type="submission" date="2022-12" db="EMBL/GenBank/DDBJ databases">
        <title>Draft genome sequence of Paenibacillus sp. dW9.</title>
        <authorList>
            <person name="Choi E.-W."/>
            <person name="Kim D.-U."/>
        </authorList>
    </citation>
    <scope>NUCLEOTIDE SEQUENCE [LARGE SCALE GENOMIC DNA]</scope>
    <source>
        <strain evidence="2">dW9</strain>
    </source>
</reference>
<gene>
    <name evidence="1" type="ORF">O9H85_09975</name>
</gene>
<proteinExistence type="predicted"/>
<protein>
    <submittedName>
        <fullName evidence="1">Uncharacterized protein</fullName>
    </submittedName>
</protein>
<evidence type="ECO:0000313" key="1">
    <source>
        <dbReference type="EMBL" id="MCZ8512736.1"/>
    </source>
</evidence>
<dbReference type="Proteomes" id="UP001527882">
    <property type="component" value="Unassembled WGS sequence"/>
</dbReference>